<keyword evidence="1" id="KW-0175">Coiled coil</keyword>
<evidence type="ECO:0000313" key="3">
    <source>
        <dbReference type="Proteomes" id="UP000489961"/>
    </source>
</evidence>
<evidence type="ECO:0000256" key="1">
    <source>
        <dbReference type="SAM" id="Coils"/>
    </source>
</evidence>
<organism evidence="2 3">
    <name type="scientific">Acinetobacter bouvetii</name>
    <dbReference type="NCBI Taxonomy" id="202951"/>
    <lineage>
        <taxon>Bacteria</taxon>
        <taxon>Pseudomonadati</taxon>
        <taxon>Pseudomonadota</taxon>
        <taxon>Gammaproteobacteria</taxon>
        <taxon>Moraxellales</taxon>
        <taxon>Moraxellaceae</taxon>
        <taxon>Acinetobacter</taxon>
    </lineage>
</organism>
<protein>
    <submittedName>
        <fullName evidence="2">Uncharacterized protein</fullName>
    </submittedName>
</protein>
<dbReference type="AlphaFoldDB" id="A0A811G848"/>
<dbReference type="EMBL" id="CADDTS010000006">
    <property type="protein sequence ID" value="CAB1208183.1"/>
    <property type="molecule type" value="Genomic_DNA"/>
</dbReference>
<comment type="caution">
    <text evidence="2">The sequence shown here is derived from an EMBL/GenBank/DDBJ whole genome shotgun (WGS) entry which is preliminary data.</text>
</comment>
<name>A0A811G848_9GAMM</name>
<proteinExistence type="predicted"/>
<gene>
    <name evidence="2" type="ORF">SFB21_0342</name>
</gene>
<reference evidence="2 3" key="1">
    <citation type="submission" date="2020-02" db="EMBL/GenBank/DDBJ databases">
        <authorList>
            <person name="Chaudhuri R."/>
        </authorList>
    </citation>
    <scope>NUCLEOTIDE SEQUENCE [LARGE SCALE GENOMIC DNA]</scope>
    <source>
        <strain evidence="2">SFB21</strain>
    </source>
</reference>
<accession>A0A811G848</accession>
<dbReference type="Proteomes" id="UP000489961">
    <property type="component" value="Unassembled WGS sequence"/>
</dbReference>
<sequence>MPRIFLILGLATCTVFGWMFYQYSEQQQELSQVHQYQTVLYEKAELIYQQAQEWSKPININVSDHRLQGDYKVMADFVLSEMIQNAEARNAYLRELKAIHWDQFLNIDRLDKDRQQKYVETEQMLRQAHLLAAQYQEQSAQREENTLARAKQLSIKSHLRRQLTDSLRESRDSDQTHALFALELLVLDKADALFQILKNNKWEKKNQRFMFYQDQPIKPFNDLYKQVLDLNAQMEKIKKQNRQAVEQRL</sequence>
<feature type="coiled-coil region" evidence="1">
    <location>
        <begin position="220"/>
        <end position="247"/>
    </location>
</feature>
<evidence type="ECO:0000313" key="2">
    <source>
        <dbReference type="EMBL" id="CAB1208183.1"/>
    </source>
</evidence>
<dbReference type="RefSeq" id="WP_174558341.1">
    <property type="nucleotide sequence ID" value="NZ_CADDTS010000006.1"/>
</dbReference>